<dbReference type="SUPFAM" id="SSF53756">
    <property type="entry name" value="UDP-Glycosyltransferase/glycogen phosphorylase"/>
    <property type="match status" value="1"/>
</dbReference>
<dbReference type="PANTHER" id="PTHR12526:SF510">
    <property type="entry name" value="D-INOSITOL 3-PHOSPHATE GLYCOSYLTRANSFERASE"/>
    <property type="match status" value="1"/>
</dbReference>
<dbReference type="GO" id="GO:0016757">
    <property type="term" value="F:glycosyltransferase activity"/>
    <property type="evidence" value="ECO:0007669"/>
    <property type="project" value="UniProtKB-KW"/>
</dbReference>
<keyword evidence="6" id="KW-1185">Reference proteome</keyword>
<dbReference type="CDD" id="cd03801">
    <property type="entry name" value="GT4_PimA-like"/>
    <property type="match status" value="1"/>
</dbReference>
<evidence type="ECO:0000259" key="4">
    <source>
        <dbReference type="Pfam" id="PF13439"/>
    </source>
</evidence>
<gene>
    <name evidence="5" type="ORF">DPM19_02800</name>
</gene>
<evidence type="ECO:0000256" key="2">
    <source>
        <dbReference type="ARBA" id="ARBA00022679"/>
    </source>
</evidence>
<protein>
    <submittedName>
        <fullName evidence="5">Glycosyltransferase family 1 protein</fullName>
    </submittedName>
</protein>
<comment type="caution">
    <text evidence="5">The sequence shown here is derived from an EMBL/GenBank/DDBJ whole genome shotgun (WGS) entry which is preliminary data.</text>
</comment>
<dbReference type="Proteomes" id="UP000251891">
    <property type="component" value="Unassembled WGS sequence"/>
</dbReference>
<feature type="domain" description="Glycosyl transferase family 1" evidence="3">
    <location>
        <begin position="187"/>
        <end position="346"/>
    </location>
</feature>
<dbReference type="InterPro" id="IPR001296">
    <property type="entry name" value="Glyco_trans_1"/>
</dbReference>
<dbReference type="OrthoDB" id="9765330at2"/>
<evidence type="ECO:0000313" key="6">
    <source>
        <dbReference type="Proteomes" id="UP000251891"/>
    </source>
</evidence>
<organism evidence="5 6">
    <name type="scientific">Actinomadura craniellae</name>
    <dbReference type="NCBI Taxonomy" id="2231787"/>
    <lineage>
        <taxon>Bacteria</taxon>
        <taxon>Bacillati</taxon>
        <taxon>Actinomycetota</taxon>
        <taxon>Actinomycetes</taxon>
        <taxon>Streptosporangiales</taxon>
        <taxon>Thermomonosporaceae</taxon>
        <taxon>Actinomadura</taxon>
    </lineage>
</organism>
<proteinExistence type="predicted"/>
<dbReference type="AlphaFoldDB" id="A0A365HGA4"/>
<evidence type="ECO:0000259" key="3">
    <source>
        <dbReference type="Pfam" id="PF00534"/>
    </source>
</evidence>
<accession>A0A365HGA4</accession>
<keyword evidence="1" id="KW-0328">Glycosyltransferase</keyword>
<dbReference type="Gene3D" id="3.40.50.2000">
    <property type="entry name" value="Glycogen Phosphorylase B"/>
    <property type="match status" value="2"/>
</dbReference>
<feature type="domain" description="Glycosyltransferase subfamily 4-like N-terminal" evidence="4">
    <location>
        <begin position="101"/>
        <end position="175"/>
    </location>
</feature>
<reference evidence="5 6" key="1">
    <citation type="submission" date="2018-06" db="EMBL/GenBank/DDBJ databases">
        <title>Actinomadura craniellae sp. nov. isolated from marine sponge Craniella sp.</title>
        <authorList>
            <person name="Li L."/>
            <person name="Xu Q.H."/>
            <person name="Lin H.W."/>
            <person name="Lu Y.H."/>
        </authorList>
    </citation>
    <scope>NUCLEOTIDE SEQUENCE [LARGE SCALE GENOMIC DNA]</scope>
    <source>
        <strain evidence="5 6">LHW63021</strain>
    </source>
</reference>
<evidence type="ECO:0000256" key="1">
    <source>
        <dbReference type="ARBA" id="ARBA00022676"/>
    </source>
</evidence>
<dbReference type="InterPro" id="IPR028098">
    <property type="entry name" value="Glyco_trans_4-like_N"/>
</dbReference>
<dbReference type="EMBL" id="QLYX01000001">
    <property type="protein sequence ID" value="RAY17103.1"/>
    <property type="molecule type" value="Genomic_DNA"/>
</dbReference>
<dbReference type="Pfam" id="PF00534">
    <property type="entry name" value="Glycos_transf_1"/>
    <property type="match status" value="1"/>
</dbReference>
<evidence type="ECO:0000313" key="5">
    <source>
        <dbReference type="EMBL" id="RAY17103.1"/>
    </source>
</evidence>
<dbReference type="PANTHER" id="PTHR12526">
    <property type="entry name" value="GLYCOSYLTRANSFERASE"/>
    <property type="match status" value="1"/>
</dbReference>
<dbReference type="Pfam" id="PF13439">
    <property type="entry name" value="Glyco_transf_4"/>
    <property type="match status" value="1"/>
</dbReference>
<sequence length="376" mass="39672">MGEFRAFPVSADTARSVHVVLPGDVADPTVPSGGNTYDRRVCRGLADAGWQVREVPVHGAWPRPDGRARATLARTLTALADGAVVLLDGLVACGAPEAVVPQAHRLRLAVLVHLPLAGETGLAPDLARDLDARERATLRAAAVVLATSPWAARELVDRHGLDPDRVHAVPPGVDPAPLAPGTDGASRLLCVAAVIPRKGQDLLVRALGEVRDLPWECVCAGPLRRETGYVARLRRLIGELGLADRIRLAGPHTGERLAELYAAADLVVLPSRGETYGMVVTEALARGIPVLATAVDAVPETLGRAPDGGVPGLLAPPEDPVALAGALRRWFGEPALRRQARTAARARRATLRGWEPAARRLGDVLDGLRHQPLKAG</sequence>
<name>A0A365HGA4_9ACTN</name>
<keyword evidence="2 5" id="KW-0808">Transferase</keyword>